<evidence type="ECO:0000313" key="6">
    <source>
        <dbReference type="Proteomes" id="UP000499080"/>
    </source>
</evidence>
<protein>
    <submittedName>
        <fullName evidence="3">Uncharacterized protein</fullName>
    </submittedName>
</protein>
<evidence type="ECO:0000313" key="5">
    <source>
        <dbReference type="EMBL" id="GBO11160.1"/>
    </source>
</evidence>
<sequence length="71" mass="8147">MPELHRISRVPHHTGDMLESRQVLRAPPLINGVSFEESGLKPNLRFSRPKPSLQDDHRDPSRWKGIADVLQ</sequence>
<reference evidence="3 6" key="1">
    <citation type="journal article" date="2019" name="Sci. Rep.">
        <title>Orb-weaving spider Araneus ventricosus genome elucidates the spidroin gene catalogue.</title>
        <authorList>
            <person name="Kono N."/>
            <person name="Nakamura H."/>
            <person name="Ohtoshi R."/>
            <person name="Moran D.A.P."/>
            <person name="Shinohara A."/>
            <person name="Yoshida Y."/>
            <person name="Fujiwara M."/>
            <person name="Mori M."/>
            <person name="Tomita M."/>
            <person name="Arakawa K."/>
        </authorList>
    </citation>
    <scope>NUCLEOTIDE SEQUENCE [LARGE SCALE GENOMIC DNA]</scope>
</reference>
<feature type="region of interest" description="Disordered" evidence="1">
    <location>
        <begin position="1"/>
        <end position="21"/>
    </location>
</feature>
<keyword evidence="6" id="KW-1185">Reference proteome</keyword>
<dbReference type="EMBL" id="BGPR01036095">
    <property type="protein sequence ID" value="GBO11160.1"/>
    <property type="molecule type" value="Genomic_DNA"/>
</dbReference>
<evidence type="ECO:0000313" key="2">
    <source>
        <dbReference type="EMBL" id="GBO09888.1"/>
    </source>
</evidence>
<dbReference type="Proteomes" id="UP000499080">
    <property type="component" value="Unassembled WGS sequence"/>
</dbReference>
<dbReference type="EMBL" id="BGPR01035186">
    <property type="protein sequence ID" value="GBO09893.1"/>
    <property type="molecule type" value="Genomic_DNA"/>
</dbReference>
<feature type="compositionally biased region" description="Basic and acidic residues" evidence="1">
    <location>
        <begin position="53"/>
        <end position="62"/>
    </location>
</feature>
<name>A0A4Y2UBJ5_ARAVE</name>
<dbReference type="AlphaFoldDB" id="A0A4Y2UBJ5"/>
<feature type="region of interest" description="Disordered" evidence="1">
    <location>
        <begin position="40"/>
        <end position="71"/>
    </location>
</feature>
<dbReference type="EMBL" id="BGPR01035184">
    <property type="protein sequence ID" value="GBO09888.1"/>
    <property type="molecule type" value="Genomic_DNA"/>
</dbReference>
<evidence type="ECO:0000256" key="1">
    <source>
        <dbReference type="SAM" id="MobiDB-lite"/>
    </source>
</evidence>
<evidence type="ECO:0000313" key="4">
    <source>
        <dbReference type="EMBL" id="GBO11155.1"/>
    </source>
</evidence>
<evidence type="ECO:0000313" key="3">
    <source>
        <dbReference type="EMBL" id="GBO09893.1"/>
    </source>
</evidence>
<comment type="caution">
    <text evidence="3">The sequence shown here is derived from an EMBL/GenBank/DDBJ whole genome shotgun (WGS) entry which is preliminary data.</text>
</comment>
<proteinExistence type="predicted"/>
<accession>A0A4Y2UBJ5</accession>
<gene>
    <name evidence="5" type="ORF">AVEN_132527_1</name>
    <name evidence="2" type="ORF">AVEN_214769_1</name>
    <name evidence="4" type="ORF">AVEN_237565_1</name>
    <name evidence="3" type="ORF">AVEN_264410_1</name>
</gene>
<organism evidence="3 6">
    <name type="scientific">Araneus ventricosus</name>
    <name type="common">Orbweaver spider</name>
    <name type="synonym">Epeira ventricosa</name>
    <dbReference type="NCBI Taxonomy" id="182803"/>
    <lineage>
        <taxon>Eukaryota</taxon>
        <taxon>Metazoa</taxon>
        <taxon>Ecdysozoa</taxon>
        <taxon>Arthropoda</taxon>
        <taxon>Chelicerata</taxon>
        <taxon>Arachnida</taxon>
        <taxon>Araneae</taxon>
        <taxon>Araneomorphae</taxon>
        <taxon>Entelegynae</taxon>
        <taxon>Araneoidea</taxon>
        <taxon>Araneidae</taxon>
        <taxon>Araneus</taxon>
    </lineage>
</organism>
<dbReference type="EMBL" id="BGPR01036090">
    <property type="protein sequence ID" value="GBO11155.1"/>
    <property type="molecule type" value="Genomic_DNA"/>
</dbReference>